<dbReference type="Pfam" id="PF00990">
    <property type="entry name" value="GGDEF"/>
    <property type="match status" value="1"/>
</dbReference>
<dbReference type="PROSITE" id="PS50887">
    <property type="entry name" value="GGDEF"/>
    <property type="match status" value="1"/>
</dbReference>
<evidence type="ECO:0000256" key="1">
    <source>
        <dbReference type="PROSITE-ProRule" id="PRU00169"/>
    </source>
</evidence>
<dbReference type="InterPro" id="IPR050469">
    <property type="entry name" value="Diguanylate_Cyclase"/>
</dbReference>
<dbReference type="InterPro" id="IPR001789">
    <property type="entry name" value="Sig_transdc_resp-reg_receiver"/>
</dbReference>
<dbReference type="Gene3D" id="3.30.70.270">
    <property type="match status" value="1"/>
</dbReference>
<gene>
    <name evidence="5" type="ORF">U14_03896</name>
</gene>
<keyword evidence="1" id="KW-0597">Phosphoprotein</keyword>
<accession>A0A081BQH8</accession>
<dbReference type="PROSITE" id="PS50110">
    <property type="entry name" value="RESPONSE_REGULATORY"/>
    <property type="match status" value="1"/>
</dbReference>
<dbReference type="SUPFAM" id="SSF52172">
    <property type="entry name" value="CheY-like"/>
    <property type="match status" value="1"/>
</dbReference>
<reference evidence="5" key="1">
    <citation type="journal article" date="2015" name="PeerJ">
        <title>First genomic representation of candidate bacterial phylum KSB3 points to enhanced environmental sensing as a trigger of wastewater bulking.</title>
        <authorList>
            <person name="Sekiguchi Y."/>
            <person name="Ohashi A."/>
            <person name="Parks D.H."/>
            <person name="Yamauchi T."/>
            <person name="Tyson G.W."/>
            <person name="Hugenholtz P."/>
        </authorList>
    </citation>
    <scope>NUCLEOTIDE SEQUENCE [LARGE SCALE GENOMIC DNA]</scope>
</reference>
<evidence type="ECO:0000256" key="2">
    <source>
        <dbReference type="SAM" id="Coils"/>
    </source>
</evidence>
<dbReference type="GO" id="GO:0052621">
    <property type="term" value="F:diguanylate cyclase activity"/>
    <property type="evidence" value="ECO:0007669"/>
    <property type="project" value="TreeGrafter"/>
</dbReference>
<dbReference type="EMBL" id="DF820458">
    <property type="protein sequence ID" value="GAK52644.1"/>
    <property type="molecule type" value="Genomic_DNA"/>
</dbReference>
<dbReference type="PANTHER" id="PTHR45138:SF9">
    <property type="entry name" value="DIGUANYLATE CYCLASE DGCM-RELATED"/>
    <property type="match status" value="1"/>
</dbReference>
<dbReference type="SUPFAM" id="SSF55073">
    <property type="entry name" value="Nucleotide cyclase"/>
    <property type="match status" value="1"/>
</dbReference>
<proteinExistence type="predicted"/>
<protein>
    <submittedName>
        <fullName evidence="5">PAS fold family</fullName>
    </submittedName>
</protein>
<dbReference type="Gene3D" id="3.40.50.2300">
    <property type="match status" value="1"/>
</dbReference>
<sequence length="629" mass="71570">MMNKGKIFIVDDSFTALQSLHAYLQSVGFDVSAIASGESLFQELATHRPDLILLDILMPGLSGFDICSRLKEDQETRQIPVIFMTALSDSIDKIRGFEAGGVDYVTKPLDYQEVAMRINTHLKIRRLQEQLETQNLQLEAQNIELECEIAERIQTALWLQETLARIELAKQEWEVTADSLSHIICLLDAQGRILRINRSIEAWHLGQVVSMKGKTVHDVLHKNCNDPTCYLQQFAGKAQEFVAQHQSAECEITDPTLNRSLNIQVRPILSQDVRKEELFSASYSVCIIQDVTNRKQAEQTLQERTKELVLLNKLNSAMQRCQTMQETFPLIVNTCQELIPCSSGTLSIMDDEGNEFQEVAFWGQPSDTIRRFGPDDFWVFDHDHTKAIPHPAAKALSTYIGYSSDQQSLCLPIRDANDILAILSIDIAACSERSYDAVRFALAGMVEQYALSLVNIKLRERLRQESILDSLTNLYNRRHMEISLSREIRRAQRHNTPVGVMMLDVDHFKLLNDTYSHEAGDIVLKELGSLILRHIRAEDIACRYGGEEFLLILPEASLSDIRQRAEELRIIIKQMHIRYREHLLNFTISIGIAGLPEHGFRESDILHAADIALYQAKSQGRDRVVLAPY</sequence>
<dbReference type="InterPro" id="IPR000160">
    <property type="entry name" value="GGDEF_dom"/>
</dbReference>
<dbReference type="SMART" id="SM00448">
    <property type="entry name" value="REC"/>
    <property type="match status" value="1"/>
</dbReference>
<evidence type="ECO:0000259" key="4">
    <source>
        <dbReference type="PROSITE" id="PS50887"/>
    </source>
</evidence>
<dbReference type="SUPFAM" id="SSF55785">
    <property type="entry name" value="PYP-like sensor domain (PAS domain)"/>
    <property type="match status" value="1"/>
</dbReference>
<feature type="domain" description="Response regulatory" evidence="3">
    <location>
        <begin position="6"/>
        <end position="122"/>
    </location>
</feature>
<feature type="domain" description="GGDEF" evidence="4">
    <location>
        <begin position="496"/>
        <end position="629"/>
    </location>
</feature>
<dbReference type="FunFam" id="3.30.70.270:FF:000001">
    <property type="entry name" value="Diguanylate cyclase domain protein"/>
    <property type="match status" value="1"/>
</dbReference>
<dbReference type="Gene3D" id="3.30.450.40">
    <property type="match status" value="1"/>
</dbReference>
<dbReference type="InterPro" id="IPR035965">
    <property type="entry name" value="PAS-like_dom_sf"/>
</dbReference>
<dbReference type="AlphaFoldDB" id="A0A081BQH8"/>
<name>A0A081BQH8_9BACT</name>
<dbReference type="CDD" id="cd01949">
    <property type="entry name" value="GGDEF"/>
    <property type="match status" value="1"/>
</dbReference>
<dbReference type="GO" id="GO:1902201">
    <property type="term" value="P:negative regulation of bacterial-type flagellum-dependent cell motility"/>
    <property type="evidence" value="ECO:0007669"/>
    <property type="project" value="TreeGrafter"/>
</dbReference>
<dbReference type="GO" id="GO:0000160">
    <property type="term" value="P:phosphorelay signal transduction system"/>
    <property type="evidence" value="ECO:0007669"/>
    <property type="project" value="InterPro"/>
</dbReference>
<dbReference type="Proteomes" id="UP000030700">
    <property type="component" value="Unassembled WGS sequence"/>
</dbReference>
<keyword evidence="6" id="KW-1185">Reference proteome</keyword>
<dbReference type="SUPFAM" id="SSF55781">
    <property type="entry name" value="GAF domain-like"/>
    <property type="match status" value="1"/>
</dbReference>
<dbReference type="Gene3D" id="3.30.450.20">
    <property type="entry name" value="PAS domain"/>
    <property type="match status" value="1"/>
</dbReference>
<dbReference type="NCBIfam" id="TIGR00254">
    <property type="entry name" value="GGDEF"/>
    <property type="match status" value="1"/>
</dbReference>
<evidence type="ECO:0000313" key="5">
    <source>
        <dbReference type="EMBL" id="GAK52644.1"/>
    </source>
</evidence>
<keyword evidence="2" id="KW-0175">Coiled coil</keyword>
<dbReference type="InterPro" id="IPR029787">
    <property type="entry name" value="Nucleotide_cyclase"/>
</dbReference>
<evidence type="ECO:0000313" key="6">
    <source>
        <dbReference type="Proteomes" id="UP000030700"/>
    </source>
</evidence>
<dbReference type="Pfam" id="PF00072">
    <property type="entry name" value="Response_reg"/>
    <property type="match status" value="1"/>
</dbReference>
<dbReference type="PANTHER" id="PTHR45138">
    <property type="entry name" value="REGULATORY COMPONENTS OF SENSORY TRANSDUCTION SYSTEM"/>
    <property type="match status" value="1"/>
</dbReference>
<dbReference type="InterPro" id="IPR029016">
    <property type="entry name" value="GAF-like_dom_sf"/>
</dbReference>
<feature type="coiled-coil region" evidence="2">
    <location>
        <begin position="124"/>
        <end position="153"/>
    </location>
</feature>
<dbReference type="GO" id="GO:0043709">
    <property type="term" value="P:cell adhesion involved in single-species biofilm formation"/>
    <property type="evidence" value="ECO:0007669"/>
    <property type="project" value="TreeGrafter"/>
</dbReference>
<organism evidence="5">
    <name type="scientific">Candidatus Moduliflexus flocculans</name>
    <dbReference type="NCBI Taxonomy" id="1499966"/>
    <lineage>
        <taxon>Bacteria</taxon>
        <taxon>Candidatus Moduliflexota</taxon>
        <taxon>Candidatus Moduliflexia</taxon>
        <taxon>Candidatus Moduliflexales</taxon>
        <taxon>Candidatus Moduliflexaceae</taxon>
    </lineage>
</organism>
<dbReference type="HOGENOM" id="CLU_000445_11_24_0"/>
<feature type="modified residue" description="4-aspartylphosphate" evidence="1">
    <location>
        <position position="55"/>
    </location>
</feature>
<dbReference type="GO" id="GO:0005886">
    <property type="term" value="C:plasma membrane"/>
    <property type="evidence" value="ECO:0007669"/>
    <property type="project" value="TreeGrafter"/>
</dbReference>
<dbReference type="InterPro" id="IPR043128">
    <property type="entry name" value="Rev_trsase/Diguanyl_cyclase"/>
</dbReference>
<dbReference type="SMART" id="SM00267">
    <property type="entry name" value="GGDEF"/>
    <property type="match status" value="1"/>
</dbReference>
<evidence type="ECO:0000259" key="3">
    <source>
        <dbReference type="PROSITE" id="PS50110"/>
    </source>
</evidence>
<dbReference type="STRING" id="1499966.U14_03896"/>
<dbReference type="InterPro" id="IPR011006">
    <property type="entry name" value="CheY-like_superfamily"/>
</dbReference>